<feature type="compositionally biased region" description="Polar residues" evidence="1">
    <location>
        <begin position="99"/>
        <end position="115"/>
    </location>
</feature>
<dbReference type="EMBL" id="ML978712">
    <property type="protein sequence ID" value="KAF2091204.1"/>
    <property type="molecule type" value="Genomic_DNA"/>
</dbReference>
<feature type="region of interest" description="Disordered" evidence="1">
    <location>
        <begin position="97"/>
        <end position="378"/>
    </location>
</feature>
<dbReference type="OrthoDB" id="3366546at2759"/>
<evidence type="ECO:0000256" key="1">
    <source>
        <dbReference type="SAM" id="MobiDB-lite"/>
    </source>
</evidence>
<name>A0A9P4I2A4_9PEZI</name>
<dbReference type="InterPro" id="IPR000467">
    <property type="entry name" value="G_patch_dom"/>
</dbReference>
<sequence length="535" mass="59115">MDASALLTKQGWRGHGHSLDKNDRGIKRPLLVANKQNVLGVGKKKTQVADQWWMRAYDTGLKELGSGKETTLSQIQQNGINRGGLYGFFVRGEGLPGSITDTTSANTTSAEQTTPEDSSESSSSAESSEEDESSSDESEDDSSDKDTASNAPRVAESAKESPKDQVADTDMKALPEQHEAFAAAEGKKRKRGGEDVHEVRKRRKEGKPAKPVDGSEPSMKQKKAAVYESEKAKRELKRMHKETPVKKASASEDNAAKRAQVRAEREAKKQARKEKKEKKEAKMAEKEKMKLARREAKKVRRQQRIERKKQEQQQAEEKEPLSEDKLAKHRKNAEKKGMTLEAYLEKKDGRKSKKTATATTDSEPAAAPAASEPPAFVVDTAGDSNLHFVIDTAGDPTLASGSRADSAPAVPPNLVWHPDMLGDRKVKDLSKEERAARLEYQRHKRLERKGLTEDDGVKALSLKEREARSAQRKLADQKARMAEILSAQGVGRGATKEQIEAARKQAKTAMKSEKKDKKKKKGEKTGYKGRGTGRN</sequence>
<evidence type="ECO:0000313" key="3">
    <source>
        <dbReference type="EMBL" id="KAF2091204.1"/>
    </source>
</evidence>
<feature type="compositionally biased region" description="Basic and acidic residues" evidence="1">
    <location>
        <begin position="303"/>
        <end position="326"/>
    </location>
</feature>
<feature type="domain" description="G-patch" evidence="2">
    <location>
        <begin position="1"/>
        <end position="46"/>
    </location>
</feature>
<organism evidence="3 4">
    <name type="scientific">Saccharata proteae CBS 121410</name>
    <dbReference type="NCBI Taxonomy" id="1314787"/>
    <lineage>
        <taxon>Eukaryota</taxon>
        <taxon>Fungi</taxon>
        <taxon>Dikarya</taxon>
        <taxon>Ascomycota</taxon>
        <taxon>Pezizomycotina</taxon>
        <taxon>Dothideomycetes</taxon>
        <taxon>Dothideomycetes incertae sedis</taxon>
        <taxon>Botryosphaeriales</taxon>
        <taxon>Saccharataceae</taxon>
        <taxon>Saccharata</taxon>
    </lineage>
</organism>
<keyword evidence="4" id="KW-1185">Reference proteome</keyword>
<feature type="compositionally biased region" description="Low complexity" evidence="1">
    <location>
        <begin position="355"/>
        <end position="375"/>
    </location>
</feature>
<feature type="compositionally biased region" description="Basic and acidic residues" evidence="1">
    <location>
        <begin position="449"/>
        <end position="481"/>
    </location>
</feature>
<dbReference type="AlphaFoldDB" id="A0A9P4I2A4"/>
<comment type="caution">
    <text evidence="3">The sequence shown here is derived from an EMBL/GenBank/DDBJ whole genome shotgun (WGS) entry which is preliminary data.</text>
</comment>
<feature type="compositionally biased region" description="Basic and acidic residues" evidence="1">
    <location>
        <begin position="277"/>
        <end position="294"/>
    </location>
</feature>
<dbReference type="GO" id="GO:0003676">
    <property type="term" value="F:nucleic acid binding"/>
    <property type="evidence" value="ECO:0007669"/>
    <property type="project" value="InterPro"/>
</dbReference>
<gene>
    <name evidence="3" type="ORF">K490DRAFT_54100</name>
</gene>
<accession>A0A9P4I2A4</accession>
<feature type="compositionally biased region" description="Acidic residues" evidence="1">
    <location>
        <begin position="127"/>
        <end position="143"/>
    </location>
</feature>
<reference evidence="3" key="1">
    <citation type="journal article" date="2020" name="Stud. Mycol.">
        <title>101 Dothideomycetes genomes: a test case for predicting lifestyles and emergence of pathogens.</title>
        <authorList>
            <person name="Haridas S."/>
            <person name="Albert R."/>
            <person name="Binder M."/>
            <person name="Bloem J."/>
            <person name="Labutti K."/>
            <person name="Salamov A."/>
            <person name="Andreopoulos B."/>
            <person name="Baker S."/>
            <person name="Barry K."/>
            <person name="Bills G."/>
            <person name="Bluhm B."/>
            <person name="Cannon C."/>
            <person name="Castanera R."/>
            <person name="Culley D."/>
            <person name="Daum C."/>
            <person name="Ezra D."/>
            <person name="Gonzalez J."/>
            <person name="Henrissat B."/>
            <person name="Kuo A."/>
            <person name="Liang C."/>
            <person name="Lipzen A."/>
            <person name="Lutzoni F."/>
            <person name="Magnuson J."/>
            <person name="Mondo S."/>
            <person name="Nolan M."/>
            <person name="Ohm R."/>
            <person name="Pangilinan J."/>
            <person name="Park H.-J."/>
            <person name="Ramirez L."/>
            <person name="Alfaro M."/>
            <person name="Sun H."/>
            <person name="Tritt A."/>
            <person name="Yoshinaga Y."/>
            <person name="Zwiers L.-H."/>
            <person name="Turgeon B."/>
            <person name="Goodwin S."/>
            <person name="Spatafora J."/>
            <person name="Crous P."/>
            <person name="Grigoriev I."/>
        </authorList>
    </citation>
    <scope>NUCLEOTIDE SEQUENCE</scope>
    <source>
        <strain evidence="3">CBS 121410</strain>
    </source>
</reference>
<dbReference type="Proteomes" id="UP000799776">
    <property type="component" value="Unassembled WGS sequence"/>
</dbReference>
<evidence type="ECO:0000313" key="4">
    <source>
        <dbReference type="Proteomes" id="UP000799776"/>
    </source>
</evidence>
<protein>
    <recommendedName>
        <fullName evidence="2">G-patch domain-containing protein</fullName>
    </recommendedName>
</protein>
<feature type="region of interest" description="Disordered" evidence="1">
    <location>
        <begin position="449"/>
        <end position="535"/>
    </location>
</feature>
<feature type="compositionally biased region" description="Basic and acidic residues" evidence="1">
    <location>
        <begin position="156"/>
        <end position="179"/>
    </location>
</feature>
<proteinExistence type="predicted"/>
<feature type="compositionally biased region" description="Basic and acidic residues" evidence="1">
    <location>
        <begin position="494"/>
        <end position="503"/>
    </location>
</feature>
<feature type="compositionally biased region" description="Basic and acidic residues" evidence="1">
    <location>
        <begin position="334"/>
        <end position="348"/>
    </location>
</feature>
<dbReference type="PROSITE" id="PS50174">
    <property type="entry name" value="G_PATCH"/>
    <property type="match status" value="1"/>
</dbReference>
<evidence type="ECO:0000259" key="2">
    <source>
        <dbReference type="PROSITE" id="PS50174"/>
    </source>
</evidence>